<comment type="subcellular location">
    <subcellularLocation>
        <location evidence="1">Membrane</location>
        <topology evidence="1">Single-pass membrane protein</topology>
    </subcellularLocation>
</comment>
<dbReference type="InterPro" id="IPR013210">
    <property type="entry name" value="LRR_N_plant-typ"/>
</dbReference>
<keyword evidence="3" id="KW-0732">Signal</keyword>
<dbReference type="InterPro" id="IPR001611">
    <property type="entry name" value="Leu-rich_rpt"/>
</dbReference>
<feature type="domain" description="Leucine-rich repeat-containing N-terminal plant-type" evidence="7">
    <location>
        <begin position="133"/>
        <end position="170"/>
    </location>
</feature>
<keyword evidence="6" id="KW-0325">Glycoprotein</keyword>
<evidence type="ECO:0000256" key="3">
    <source>
        <dbReference type="ARBA" id="ARBA00022729"/>
    </source>
</evidence>
<dbReference type="InterPro" id="IPR052592">
    <property type="entry name" value="LRR-RLK"/>
</dbReference>
<evidence type="ECO:0000256" key="4">
    <source>
        <dbReference type="ARBA" id="ARBA00022737"/>
    </source>
</evidence>
<keyword evidence="9" id="KW-1185">Reference proteome</keyword>
<dbReference type="Pfam" id="PF13855">
    <property type="entry name" value="LRR_8"/>
    <property type="match status" value="1"/>
</dbReference>
<accession>A0A176W692</accession>
<dbReference type="GO" id="GO:0016020">
    <property type="term" value="C:membrane"/>
    <property type="evidence" value="ECO:0007669"/>
    <property type="project" value="UniProtKB-SubCell"/>
</dbReference>
<evidence type="ECO:0000256" key="2">
    <source>
        <dbReference type="ARBA" id="ARBA00022614"/>
    </source>
</evidence>
<evidence type="ECO:0000259" key="7">
    <source>
        <dbReference type="Pfam" id="PF08263"/>
    </source>
</evidence>
<name>A0A176W692_MARPO</name>
<evidence type="ECO:0000256" key="1">
    <source>
        <dbReference type="ARBA" id="ARBA00004167"/>
    </source>
</evidence>
<dbReference type="Pfam" id="PF08263">
    <property type="entry name" value="LRRNT_2"/>
    <property type="match status" value="1"/>
</dbReference>
<evidence type="ECO:0000313" key="9">
    <source>
        <dbReference type="Proteomes" id="UP000077202"/>
    </source>
</evidence>
<dbReference type="InterPro" id="IPR003591">
    <property type="entry name" value="Leu-rich_rpt_typical-subtyp"/>
</dbReference>
<reference evidence="8" key="1">
    <citation type="submission" date="2016-03" db="EMBL/GenBank/DDBJ databases">
        <title>Mechanisms controlling the formation of the plant cell surface in tip-growing cells are functionally conserved among land plants.</title>
        <authorList>
            <person name="Honkanen S."/>
            <person name="Jones V.A."/>
            <person name="Morieri G."/>
            <person name="Champion C."/>
            <person name="Hetherington A.J."/>
            <person name="Kelly S."/>
            <person name="Saint-Marcoux D."/>
            <person name="Proust H."/>
            <person name="Prescott H."/>
            <person name="Dolan L."/>
        </authorList>
    </citation>
    <scope>NUCLEOTIDE SEQUENCE [LARGE SCALE GENOMIC DNA]</scope>
    <source>
        <tissue evidence="8">Whole gametophyte</tissue>
    </source>
</reference>
<keyword evidence="4" id="KW-0677">Repeat</keyword>
<dbReference type="SMART" id="SM00369">
    <property type="entry name" value="LRR_TYP"/>
    <property type="match status" value="5"/>
</dbReference>
<dbReference type="Gene3D" id="3.80.10.10">
    <property type="entry name" value="Ribonuclease Inhibitor"/>
    <property type="match status" value="3"/>
</dbReference>
<dbReference type="FunFam" id="3.80.10.10:FF:000041">
    <property type="entry name" value="LRR receptor-like serine/threonine-protein kinase ERECTA"/>
    <property type="match status" value="1"/>
</dbReference>
<organism evidence="8 9">
    <name type="scientific">Marchantia polymorpha subsp. ruderalis</name>
    <dbReference type="NCBI Taxonomy" id="1480154"/>
    <lineage>
        <taxon>Eukaryota</taxon>
        <taxon>Viridiplantae</taxon>
        <taxon>Streptophyta</taxon>
        <taxon>Embryophyta</taxon>
        <taxon>Marchantiophyta</taxon>
        <taxon>Marchantiopsida</taxon>
        <taxon>Marchantiidae</taxon>
        <taxon>Marchantiales</taxon>
        <taxon>Marchantiaceae</taxon>
        <taxon>Marchantia</taxon>
    </lineage>
</organism>
<dbReference type="PANTHER" id="PTHR48054:SF82">
    <property type="entry name" value="LRR RECEPTOR-LIKE SERINE_THREONINE-PROTEIN KINASE FLS2"/>
    <property type="match status" value="1"/>
</dbReference>
<sequence>MSPQNIHHSDWKLWVPIVLKVTALPILFLSPARSHCLKLCRDSASDSVLACALELLHPGIEERLNSISAFLIARAIKSRASTTANRKLSDFCDLEAAVVVTRHAEPQRCSVGHHFARLFAGAKVELRQICNVQDKEAVLEFIDQFDDPDGVFSRWVSAANCCEWIGITCDVNTGRVVQVEFLAPPREGESTNPKRKQTVPAGQAGVPLARILTLTHLKLADILFDGPIPSQWSSLTNLMTLTVQQCNIQGPLPKELGRLSKLTSLQTILNSISGHLPSEFCNLTNLESLNLENNQLDGFLPSCMVTSWQKIQSLYLASNKFTGQLFSNIGDLTALTELSLRGNNFYGTIPKSVGQLSNLINLDLSNNKFKGGIPDTMKSLQRLQDLDFNGNYFKGRVPDFLWQLNSLLSLDLSDNYFSGPIPSSLGRAPVLSRVKLGKNYLYGPIPGSLGNLKGPGILNFSSNYLSGLIPAAIGNFSTGSIDFSNNYLTGDFPLSLAALTSVDLSYNKLTSSSSGSMPAEGSENLLFLRLRSASLQGPVPSWLTGLNKLLTLDISDNKLTGPIPDKLLELAIELNFSNNPLNALLPPALQGVDSPLQVLDLHNCALYGPITSSFFTTFRTAFILDLSFNKLSGPLPSNIGSVLNPGINYLDLSDNQLNGTVPGELQGNGYEFLQFLDLSNNQFTGNVPTRP</sequence>
<dbReference type="SUPFAM" id="SSF52058">
    <property type="entry name" value="L domain-like"/>
    <property type="match status" value="2"/>
</dbReference>
<evidence type="ECO:0000256" key="5">
    <source>
        <dbReference type="ARBA" id="ARBA00023136"/>
    </source>
</evidence>
<keyword evidence="2" id="KW-0433">Leucine-rich repeat</keyword>
<protein>
    <recommendedName>
        <fullName evidence="7">Leucine-rich repeat-containing N-terminal plant-type domain-containing protein</fullName>
    </recommendedName>
</protein>
<evidence type="ECO:0000256" key="6">
    <source>
        <dbReference type="ARBA" id="ARBA00023180"/>
    </source>
</evidence>
<evidence type="ECO:0000313" key="8">
    <source>
        <dbReference type="EMBL" id="OAE27915.1"/>
    </source>
</evidence>
<dbReference type="Proteomes" id="UP000077202">
    <property type="component" value="Unassembled WGS sequence"/>
</dbReference>
<comment type="caution">
    <text evidence="8">The sequence shown here is derived from an EMBL/GenBank/DDBJ whole genome shotgun (WGS) entry which is preliminary data.</text>
</comment>
<dbReference type="InterPro" id="IPR032675">
    <property type="entry name" value="LRR_dom_sf"/>
</dbReference>
<dbReference type="EMBL" id="LVLJ01001803">
    <property type="protein sequence ID" value="OAE27915.1"/>
    <property type="molecule type" value="Genomic_DNA"/>
</dbReference>
<gene>
    <name evidence="8" type="ORF">AXG93_3309s1110</name>
</gene>
<dbReference type="FunFam" id="3.80.10.10:FF:000095">
    <property type="entry name" value="LRR receptor-like serine/threonine-protein kinase GSO1"/>
    <property type="match status" value="1"/>
</dbReference>
<dbReference type="Pfam" id="PF00560">
    <property type="entry name" value="LRR_1"/>
    <property type="match status" value="7"/>
</dbReference>
<keyword evidence="5" id="KW-0472">Membrane</keyword>
<dbReference type="AlphaFoldDB" id="A0A176W692"/>
<dbReference type="PANTHER" id="PTHR48054">
    <property type="entry name" value="RECEPTOR KINASE-LIKE PROTEIN XA21"/>
    <property type="match status" value="1"/>
</dbReference>
<proteinExistence type="predicted"/>